<organism evidence="3 4">
    <name type="scientific">Ideonella lacteola</name>
    <dbReference type="NCBI Taxonomy" id="2984193"/>
    <lineage>
        <taxon>Bacteria</taxon>
        <taxon>Pseudomonadati</taxon>
        <taxon>Pseudomonadota</taxon>
        <taxon>Betaproteobacteria</taxon>
        <taxon>Burkholderiales</taxon>
        <taxon>Sphaerotilaceae</taxon>
        <taxon>Ideonella</taxon>
    </lineage>
</organism>
<keyword evidence="1" id="KW-0732">Signal</keyword>
<dbReference type="Gene3D" id="3.40.33.10">
    <property type="entry name" value="CAP"/>
    <property type="match status" value="1"/>
</dbReference>
<evidence type="ECO:0000313" key="4">
    <source>
        <dbReference type="Proteomes" id="UP001371218"/>
    </source>
</evidence>
<name>A0ABU9BJX5_9BURK</name>
<dbReference type="PANTHER" id="PTHR31157:SF1">
    <property type="entry name" value="SCP DOMAIN-CONTAINING PROTEIN"/>
    <property type="match status" value="1"/>
</dbReference>
<evidence type="ECO:0000256" key="1">
    <source>
        <dbReference type="SAM" id="SignalP"/>
    </source>
</evidence>
<dbReference type="PANTHER" id="PTHR31157">
    <property type="entry name" value="SCP DOMAIN-CONTAINING PROTEIN"/>
    <property type="match status" value="1"/>
</dbReference>
<dbReference type="EMBL" id="JBBUTG010000002">
    <property type="protein sequence ID" value="MEK8030266.1"/>
    <property type="molecule type" value="Genomic_DNA"/>
</dbReference>
<feature type="domain" description="SCP" evidence="2">
    <location>
        <begin position="59"/>
        <end position="179"/>
    </location>
</feature>
<dbReference type="Proteomes" id="UP001371218">
    <property type="component" value="Unassembled WGS sequence"/>
</dbReference>
<evidence type="ECO:0000259" key="2">
    <source>
        <dbReference type="Pfam" id="PF00188"/>
    </source>
</evidence>
<gene>
    <name evidence="3" type="ORF">AACH06_05470</name>
</gene>
<sequence>MPPQTPSSIPSPRPQAPSPWRARAAAGVLLLGMTALPAQSATPVPQWDRAASEILAQSNSFRRAEGLPALSTDRALNTAAQTFAAYMARTDQYGHEADGRQPGERARAQGYDYCMVAENIAMLYSSAGFETVDLATRFVQGWIHSPGHRRNLLAAEATDIGLGVAQSASSGRFYAVQLFGRPARLRWSFSLSNRSRTAVGYQLDDKGYQLPPGVTRTHEQCGTPALSVRLPGNDRATSLEPTSGTQYRIEGADRGLRITESR</sequence>
<keyword evidence="4" id="KW-1185">Reference proteome</keyword>
<feature type="signal peptide" evidence="1">
    <location>
        <begin position="1"/>
        <end position="40"/>
    </location>
</feature>
<comment type="caution">
    <text evidence="3">The sequence shown here is derived from an EMBL/GenBank/DDBJ whole genome shotgun (WGS) entry which is preliminary data.</text>
</comment>
<dbReference type="SUPFAM" id="SSF55797">
    <property type="entry name" value="PR-1-like"/>
    <property type="match status" value="1"/>
</dbReference>
<dbReference type="InterPro" id="IPR035940">
    <property type="entry name" value="CAP_sf"/>
</dbReference>
<evidence type="ECO:0000313" key="3">
    <source>
        <dbReference type="EMBL" id="MEK8030266.1"/>
    </source>
</evidence>
<dbReference type="InterPro" id="IPR014044">
    <property type="entry name" value="CAP_dom"/>
</dbReference>
<proteinExistence type="predicted"/>
<protein>
    <submittedName>
        <fullName evidence="3">CAP domain-containing protein</fullName>
    </submittedName>
</protein>
<feature type="chain" id="PRO_5045137859" evidence="1">
    <location>
        <begin position="41"/>
        <end position="262"/>
    </location>
</feature>
<dbReference type="CDD" id="cd05379">
    <property type="entry name" value="CAP_bacterial"/>
    <property type="match status" value="1"/>
</dbReference>
<dbReference type="Pfam" id="PF00188">
    <property type="entry name" value="CAP"/>
    <property type="match status" value="1"/>
</dbReference>
<reference evidence="3 4" key="1">
    <citation type="submission" date="2024-04" db="EMBL/GenBank/DDBJ databases">
        <title>Novel species of the genus Ideonella isolated from streams.</title>
        <authorList>
            <person name="Lu H."/>
        </authorList>
    </citation>
    <scope>NUCLEOTIDE SEQUENCE [LARGE SCALE GENOMIC DNA]</scope>
    <source>
        <strain evidence="3 4">DXS29W</strain>
    </source>
</reference>
<dbReference type="RefSeq" id="WP_341424614.1">
    <property type="nucleotide sequence ID" value="NZ_JBBUTG010000002.1"/>
</dbReference>
<accession>A0ABU9BJX5</accession>